<reference evidence="1 2" key="1">
    <citation type="journal article" date="2017" name="Genome Biol. Evol.">
        <title>Phytophthora megakarya and P. palmivora, closely related causal agents of cacao black pod rot, underwent increases in genome sizes and gene numbers by different mechanisms.</title>
        <authorList>
            <person name="Ali S.S."/>
            <person name="Shao J."/>
            <person name="Lary D.J."/>
            <person name="Kronmiller B."/>
            <person name="Shen D."/>
            <person name="Strem M.D."/>
            <person name="Amoako-Attah I."/>
            <person name="Akrofi A.Y."/>
            <person name="Begoude B.A."/>
            <person name="Ten Hoopen G.M."/>
            <person name="Coulibaly K."/>
            <person name="Kebe B.I."/>
            <person name="Melnick R.L."/>
            <person name="Guiltinan M.J."/>
            <person name="Tyler B.M."/>
            <person name="Meinhardt L.W."/>
            <person name="Bailey B.A."/>
        </authorList>
    </citation>
    <scope>NUCLEOTIDE SEQUENCE [LARGE SCALE GENOMIC DNA]</scope>
    <source>
        <strain evidence="2">sbr112.9</strain>
    </source>
</reference>
<proteinExistence type="predicted"/>
<keyword evidence="2" id="KW-1185">Reference proteome</keyword>
<accession>A0A2P4XGW4</accession>
<evidence type="ECO:0000313" key="2">
    <source>
        <dbReference type="Proteomes" id="UP000237271"/>
    </source>
</evidence>
<comment type="caution">
    <text evidence="1">The sequence shown here is derived from an EMBL/GenBank/DDBJ whole genome shotgun (WGS) entry which is preliminary data.</text>
</comment>
<organism evidence="1 2">
    <name type="scientific">Phytophthora palmivora</name>
    <dbReference type="NCBI Taxonomy" id="4796"/>
    <lineage>
        <taxon>Eukaryota</taxon>
        <taxon>Sar</taxon>
        <taxon>Stramenopiles</taxon>
        <taxon>Oomycota</taxon>
        <taxon>Peronosporomycetes</taxon>
        <taxon>Peronosporales</taxon>
        <taxon>Peronosporaceae</taxon>
        <taxon>Phytophthora</taxon>
    </lineage>
</organism>
<dbReference type="OrthoDB" id="128570at2759"/>
<evidence type="ECO:0000313" key="1">
    <source>
        <dbReference type="EMBL" id="POM64764.1"/>
    </source>
</evidence>
<protein>
    <submittedName>
        <fullName evidence="1">Uncharacterized protein</fullName>
    </submittedName>
</protein>
<sequence length="146" mass="17056">MACRDSPVRVQRSDRNCIAGTRNFLANSREIALTVPDHGSVDKAIHHKRHLGGQKKLMNFEYVKQHPWFYFEEIRAVITERFSDLTNLSDVTLCRAVRFDFDLSRKKLTKRARESVPAERQEFVARLSPFYSCPEQLMKLLKTVDQ</sequence>
<dbReference type="AlphaFoldDB" id="A0A2P4XGW4"/>
<gene>
    <name evidence="1" type="ORF">PHPALM_19678</name>
</gene>
<dbReference type="Proteomes" id="UP000237271">
    <property type="component" value="Unassembled WGS sequence"/>
</dbReference>
<dbReference type="EMBL" id="NCKW01011055">
    <property type="protein sequence ID" value="POM64764.1"/>
    <property type="molecule type" value="Genomic_DNA"/>
</dbReference>
<name>A0A2P4XGW4_9STRA</name>